<evidence type="ECO:0000259" key="2">
    <source>
        <dbReference type="Pfam" id="PF14816"/>
    </source>
</evidence>
<dbReference type="GO" id="GO:2000781">
    <property type="term" value="P:positive regulation of double-strand break repair"/>
    <property type="evidence" value="ECO:0007669"/>
    <property type="project" value="TreeGrafter"/>
</dbReference>
<dbReference type="GO" id="GO:0006974">
    <property type="term" value="P:DNA damage response"/>
    <property type="evidence" value="ECO:0007669"/>
    <property type="project" value="TreeGrafter"/>
</dbReference>
<dbReference type="GO" id="GO:1990166">
    <property type="term" value="P:protein localization to site of double-strand break"/>
    <property type="evidence" value="ECO:0007669"/>
    <property type="project" value="TreeGrafter"/>
</dbReference>
<reference evidence="3" key="3">
    <citation type="submission" date="2025-09" db="UniProtKB">
        <authorList>
            <consortium name="Ensembl"/>
        </authorList>
    </citation>
    <scope>IDENTIFICATION</scope>
</reference>
<keyword evidence="4" id="KW-1185">Reference proteome</keyword>
<dbReference type="PANTHER" id="PTHR16046:SF10">
    <property type="entry name" value="SMC5-SMC6 COMPLEX LOCALIZATION FACTOR PROTEIN 2"/>
    <property type="match status" value="1"/>
</dbReference>
<evidence type="ECO:0000256" key="1">
    <source>
        <dbReference type="ARBA" id="ARBA00010311"/>
    </source>
</evidence>
<reference evidence="3" key="2">
    <citation type="submission" date="2025-08" db="UniProtKB">
        <authorList>
            <consortium name="Ensembl"/>
        </authorList>
    </citation>
    <scope>IDENTIFICATION</scope>
</reference>
<accession>A0A8C3U1S0</accession>
<reference evidence="3" key="1">
    <citation type="submission" date="2020-10" db="EMBL/GenBank/DDBJ databases">
        <title>Catharus ustulatus (Swainson's thrush) genome, bCatUst1, primary haplotype v2.</title>
        <authorList>
            <person name="Delmore K."/>
            <person name="Vafadar M."/>
            <person name="Formenti G."/>
            <person name="Chow W."/>
            <person name="Pelan S."/>
            <person name="Howe K."/>
            <person name="Rhie A."/>
            <person name="Mountcastle J."/>
            <person name="Haase B."/>
            <person name="Fedrigo O."/>
            <person name="Jarvis E.D."/>
        </authorList>
    </citation>
    <scope>NUCLEOTIDE SEQUENCE [LARGE SCALE GENOMIC DNA]</scope>
</reference>
<organism evidence="3 4">
    <name type="scientific">Catharus ustulatus</name>
    <name type="common">Russet-backed thrush</name>
    <name type="synonym">Hylocichla ustulatus</name>
    <dbReference type="NCBI Taxonomy" id="91951"/>
    <lineage>
        <taxon>Eukaryota</taxon>
        <taxon>Metazoa</taxon>
        <taxon>Chordata</taxon>
        <taxon>Craniata</taxon>
        <taxon>Vertebrata</taxon>
        <taxon>Euteleostomi</taxon>
        <taxon>Archelosauria</taxon>
        <taxon>Archosauria</taxon>
        <taxon>Dinosauria</taxon>
        <taxon>Saurischia</taxon>
        <taxon>Theropoda</taxon>
        <taxon>Coelurosauria</taxon>
        <taxon>Aves</taxon>
        <taxon>Neognathae</taxon>
        <taxon>Neoaves</taxon>
        <taxon>Telluraves</taxon>
        <taxon>Australaves</taxon>
        <taxon>Passeriformes</taxon>
        <taxon>Turdidae</taxon>
        <taxon>Catharus</taxon>
    </lineage>
</organism>
<name>A0A8C3U1S0_CATUS</name>
<dbReference type="GO" id="GO:0035861">
    <property type="term" value="C:site of double-strand break"/>
    <property type="evidence" value="ECO:0007669"/>
    <property type="project" value="TreeGrafter"/>
</dbReference>
<dbReference type="Proteomes" id="UP000694563">
    <property type="component" value="Chromosome 8"/>
</dbReference>
<feature type="domain" description="Coiled-coil SMC6 And NSE5 INteracting (CANIN)" evidence="2">
    <location>
        <begin position="9"/>
        <end position="323"/>
    </location>
</feature>
<dbReference type="PANTHER" id="PTHR16046">
    <property type="entry name" value="SMC5-SMC6 COMPLEX LOCALIZATION FACTOR 2"/>
    <property type="match status" value="1"/>
</dbReference>
<evidence type="ECO:0000313" key="3">
    <source>
        <dbReference type="Ensembl" id="ENSCUSP00005006127.1"/>
    </source>
</evidence>
<protein>
    <recommendedName>
        <fullName evidence="2">Coiled-coil SMC6 And NSE5 INteracting (CANIN) domain-containing protein</fullName>
    </recommendedName>
</protein>
<proteinExistence type="inferred from homology"/>
<dbReference type="InterPro" id="IPR044276">
    <property type="entry name" value="CANIN_dom"/>
</dbReference>
<sequence length="451" mass="52115">MLCCCCYFRLEEIEKLLQEDIERGDDASDGENEDNANGDGLLEEHRAFMKRFSVVTYVIPDKHPGEDLFDLSAAGRIFSQHNLDLRNFHFIPQNRVEYLLLNSGLTQQLFLVVNGVLSSAYPTTLCPTPILKWLFQMMSIHPDHCVSTQILSRLMELTLKNSSINDQQYKPWIPSIADISVVFVNMGVEFRSLFPLQRLQPPFNEHDIFQQWPRGDVARPAFPSLLENNLINVIKFLVFCTSIIHDGYTDHELWLLLVLLFKISLEKQLKQHFVVDFQCLLVKLLMSIKDWDTKMPELCLAVSELSSNHHNLLWLVQLVPSSTDSFQKAEMVLFPDVKSYNGALTAKALLISLQVYYLVYVLLHLVSEASCLDVVNSSQRQHLLKLCRALDKHVKGDIREDARMFYRSKVRTYLQARIQILKNCLSCMSLHFIFQMNELIKNALDLRQLCM</sequence>
<dbReference type="AlphaFoldDB" id="A0A8C3U1S0"/>
<comment type="similarity">
    <text evidence="1">Belongs to the FAM178 family.</text>
</comment>
<dbReference type="Ensembl" id="ENSCUST00005006364.1">
    <property type="protein sequence ID" value="ENSCUSP00005006127.1"/>
    <property type="gene ID" value="ENSCUSG00005003859.1"/>
</dbReference>
<dbReference type="GO" id="GO:0005634">
    <property type="term" value="C:nucleus"/>
    <property type="evidence" value="ECO:0007669"/>
    <property type="project" value="TreeGrafter"/>
</dbReference>
<evidence type="ECO:0000313" key="4">
    <source>
        <dbReference type="Proteomes" id="UP000694563"/>
    </source>
</evidence>
<dbReference type="InterPro" id="IPR026161">
    <property type="entry name" value="FAM178"/>
</dbReference>
<dbReference type="Pfam" id="PF14816">
    <property type="entry name" value="CANIN"/>
    <property type="match status" value="1"/>
</dbReference>